<comment type="caution">
    <text evidence="1">The sequence shown here is derived from an EMBL/GenBank/DDBJ whole genome shotgun (WGS) entry which is preliminary data.</text>
</comment>
<name>A0AAN7Z252_9PEZI</name>
<reference evidence="1 2" key="1">
    <citation type="submission" date="2023-10" db="EMBL/GenBank/DDBJ databases">
        <title>Draft genome sequence of Xylaria bambusicola isolate GMP-LS, the root and basal stem rot pathogen of sugarcane in Indonesia.</title>
        <authorList>
            <person name="Selvaraj P."/>
            <person name="Muralishankar V."/>
            <person name="Muruganantham S."/>
            <person name="Sp S."/>
            <person name="Haryani S."/>
            <person name="Lau K.J.X."/>
            <person name="Naqvi N.I."/>
        </authorList>
    </citation>
    <scope>NUCLEOTIDE SEQUENCE [LARGE SCALE GENOMIC DNA]</scope>
    <source>
        <strain evidence="1">GMP-LS</strain>
    </source>
</reference>
<protein>
    <submittedName>
        <fullName evidence="1">Uncharacterized protein</fullName>
    </submittedName>
</protein>
<evidence type="ECO:0000313" key="2">
    <source>
        <dbReference type="Proteomes" id="UP001305414"/>
    </source>
</evidence>
<dbReference type="EMBL" id="JAWHQM010000001">
    <property type="protein sequence ID" value="KAK5624323.1"/>
    <property type="molecule type" value="Genomic_DNA"/>
</dbReference>
<sequence>MPPQRPLLNGNEIQKLFGLQKGGKYLKNALNGLMAWQFEHINGQVEDAKAWLIGQQERLGIPFERREPN</sequence>
<accession>A0AAN7Z252</accession>
<dbReference type="Proteomes" id="UP001305414">
    <property type="component" value="Unassembled WGS sequence"/>
</dbReference>
<proteinExistence type="predicted"/>
<evidence type="ECO:0000313" key="1">
    <source>
        <dbReference type="EMBL" id="KAK5624323.1"/>
    </source>
</evidence>
<organism evidence="1 2">
    <name type="scientific">Xylaria bambusicola</name>
    <dbReference type="NCBI Taxonomy" id="326684"/>
    <lineage>
        <taxon>Eukaryota</taxon>
        <taxon>Fungi</taxon>
        <taxon>Dikarya</taxon>
        <taxon>Ascomycota</taxon>
        <taxon>Pezizomycotina</taxon>
        <taxon>Sordariomycetes</taxon>
        <taxon>Xylariomycetidae</taxon>
        <taxon>Xylariales</taxon>
        <taxon>Xylariaceae</taxon>
        <taxon>Xylaria</taxon>
    </lineage>
</organism>
<keyword evidence="2" id="KW-1185">Reference proteome</keyword>
<dbReference type="AlphaFoldDB" id="A0AAN7Z252"/>
<gene>
    <name evidence="1" type="ORF">RRF57_000039</name>
</gene>